<dbReference type="EMBL" id="CAJPIZ010047881">
    <property type="protein sequence ID" value="CAG2122483.1"/>
    <property type="molecule type" value="Genomic_DNA"/>
</dbReference>
<organism evidence="1">
    <name type="scientific">Medioppia subpectinata</name>
    <dbReference type="NCBI Taxonomy" id="1979941"/>
    <lineage>
        <taxon>Eukaryota</taxon>
        <taxon>Metazoa</taxon>
        <taxon>Ecdysozoa</taxon>
        <taxon>Arthropoda</taxon>
        <taxon>Chelicerata</taxon>
        <taxon>Arachnida</taxon>
        <taxon>Acari</taxon>
        <taxon>Acariformes</taxon>
        <taxon>Sarcoptiformes</taxon>
        <taxon>Oribatida</taxon>
        <taxon>Brachypylina</taxon>
        <taxon>Oppioidea</taxon>
        <taxon>Oppiidae</taxon>
        <taxon>Medioppia</taxon>
    </lineage>
</organism>
<reference evidence="1" key="1">
    <citation type="submission" date="2020-11" db="EMBL/GenBank/DDBJ databases">
        <authorList>
            <person name="Tran Van P."/>
        </authorList>
    </citation>
    <scope>NUCLEOTIDE SEQUENCE</scope>
</reference>
<accession>A0A7R9LY63</accession>
<evidence type="ECO:0000313" key="1">
    <source>
        <dbReference type="EMBL" id="CAD7649523.1"/>
    </source>
</evidence>
<name>A0A7R9LY63_9ACAR</name>
<dbReference type="EMBL" id="OC902456">
    <property type="protein sequence ID" value="CAD7649523.1"/>
    <property type="molecule type" value="Genomic_DNA"/>
</dbReference>
<sequence>MALNRFYVSFGSKKTSMSHNWLNFLSTKTPSVLCLSKTRTKRPPMTATPKRRIWMSMESLLSYLWSRMRTRIALNKSKTY</sequence>
<evidence type="ECO:0000313" key="2">
    <source>
        <dbReference type="Proteomes" id="UP000759131"/>
    </source>
</evidence>
<gene>
    <name evidence="1" type="ORF">OSB1V03_LOCUS22429</name>
</gene>
<protein>
    <submittedName>
        <fullName evidence="1">Uncharacterized protein</fullName>
    </submittedName>
</protein>
<dbReference type="AlphaFoldDB" id="A0A7R9LY63"/>
<proteinExistence type="predicted"/>
<keyword evidence="2" id="KW-1185">Reference proteome</keyword>
<dbReference type="Proteomes" id="UP000759131">
    <property type="component" value="Unassembled WGS sequence"/>
</dbReference>